<dbReference type="Pfam" id="PF21001">
    <property type="entry name" value="YqiJ_N"/>
    <property type="match status" value="1"/>
</dbReference>
<name>A0A3L9Y7G0_9RHOB</name>
<keyword evidence="5" id="KW-1185">Reference proteome</keyword>
<feature type="domain" description="Inner membrane protein YqiJ OB-fold" evidence="2">
    <location>
        <begin position="181"/>
        <end position="236"/>
    </location>
</feature>
<dbReference type="Proteomes" id="UP000281343">
    <property type="component" value="Unassembled WGS sequence"/>
</dbReference>
<feature type="transmembrane region" description="Helical" evidence="1">
    <location>
        <begin position="135"/>
        <end position="157"/>
    </location>
</feature>
<dbReference type="OrthoDB" id="5421421at2"/>
<reference evidence="4 5" key="1">
    <citation type="submission" date="2018-10" db="EMBL/GenBank/DDBJ databases">
        <authorList>
            <person name="Jung H.S."/>
            <person name="Jeon C.O."/>
        </authorList>
    </citation>
    <scope>NUCLEOTIDE SEQUENCE [LARGE SCALE GENOMIC DNA]</scope>
    <source>
        <strain evidence="4 5">MA-7-27</strain>
    </source>
</reference>
<feature type="transmembrane region" description="Helical" evidence="1">
    <location>
        <begin position="111"/>
        <end position="129"/>
    </location>
</feature>
<keyword evidence="1" id="KW-0472">Membrane</keyword>
<organism evidence="4 5">
    <name type="scientific">Rhodophyticola porphyridii</name>
    <dbReference type="NCBI Taxonomy" id="1852017"/>
    <lineage>
        <taxon>Bacteria</taxon>
        <taxon>Pseudomonadati</taxon>
        <taxon>Pseudomonadota</taxon>
        <taxon>Alphaproteobacteria</taxon>
        <taxon>Rhodobacterales</taxon>
        <taxon>Roseobacteraceae</taxon>
        <taxon>Rhodophyticola</taxon>
    </lineage>
</organism>
<keyword evidence="1" id="KW-1133">Transmembrane helix</keyword>
<feature type="transmembrane region" description="Helical" evidence="1">
    <location>
        <begin position="12"/>
        <end position="38"/>
    </location>
</feature>
<evidence type="ECO:0000259" key="3">
    <source>
        <dbReference type="Pfam" id="PF21001"/>
    </source>
</evidence>
<evidence type="ECO:0000313" key="5">
    <source>
        <dbReference type="Proteomes" id="UP000281343"/>
    </source>
</evidence>
<dbReference type="RefSeq" id="WP_121898143.1">
    <property type="nucleotide sequence ID" value="NZ_RCNT01000005.1"/>
</dbReference>
<sequence length="248" mass="25958">MLDTLLSGAYAPFTLSLALLFGLLALELVFAVMGATLLGAGGGEPEVEIDLPDLADVPELDLDMDFDALDIDPTEFELPSAEDFAPDLDTGAAAGPATGVAAWLGLGRVPALIWLGAVLLAFGVSGIVIQNAATALWAPLPAALASLPAILAAIWFARSFGAVFARAIPKTETQSVAARSLARRRGTVTQGTARTGTPAEVRVTDRYGNSHYLRAEPFRPGEEIPQGAEVLVLRHRPTGGFRLIPFGD</sequence>
<evidence type="ECO:0000313" key="4">
    <source>
        <dbReference type="EMBL" id="RMA42036.1"/>
    </source>
</evidence>
<evidence type="ECO:0000259" key="2">
    <source>
        <dbReference type="Pfam" id="PF07290"/>
    </source>
</evidence>
<proteinExistence type="predicted"/>
<gene>
    <name evidence="4" type="ORF">D9R08_11250</name>
</gene>
<evidence type="ECO:0000256" key="1">
    <source>
        <dbReference type="SAM" id="Phobius"/>
    </source>
</evidence>
<dbReference type="EMBL" id="RCNT01000005">
    <property type="protein sequence ID" value="RMA42036.1"/>
    <property type="molecule type" value="Genomic_DNA"/>
</dbReference>
<comment type="caution">
    <text evidence="4">The sequence shown here is derived from an EMBL/GenBank/DDBJ whole genome shotgun (WGS) entry which is preliminary data.</text>
</comment>
<accession>A0A3L9Y7G0</accession>
<protein>
    <submittedName>
        <fullName evidence="4">DUF1449 family protein</fullName>
    </submittedName>
</protein>
<dbReference type="InterPro" id="IPR048376">
    <property type="entry name" value="YqiJ_N"/>
</dbReference>
<dbReference type="Pfam" id="PF07290">
    <property type="entry name" value="YqiJ_OB"/>
    <property type="match status" value="1"/>
</dbReference>
<keyword evidence="1" id="KW-0812">Transmembrane</keyword>
<dbReference type="AlphaFoldDB" id="A0A3L9Y7G0"/>
<feature type="domain" description="Inner membrane protein YqiJ N-terminal" evidence="3">
    <location>
        <begin position="12"/>
        <end position="155"/>
    </location>
</feature>
<dbReference type="InterPro" id="IPR010840">
    <property type="entry name" value="YqiJ_OB"/>
</dbReference>